<evidence type="ECO:0000313" key="2">
    <source>
        <dbReference type="EMBL" id="KAJ5156957.1"/>
    </source>
</evidence>
<sequence length="533" mass="58910">MPIPTRSASLREPRKPNSTLARPTTNTAIPTTGTTTVSTRLTNDKTRSSANPSPAEGASVRGNAVSNRDHTLLPQRSNLVRDNGNGSGQVRFQPPESRLPQRREISPKRQPQTNTEGEKQGTPSSATSGSVPTRRQSLIRPGALRTASTRDNVSAPAKATGPTFAPPSPRKASTVRSSTQSSSAAPRPPSPKKTEMLPPQRPMRSASFRQPRNAVSGPPTAARGHARHRSQMVLVSTKPIQLDQSPVAASKPRAQFSTYQQHYSPKKPTKPPTPTPGAISEADSLIPTSRPDIAALQTELLQLSLFHSDSLQQHAEWKSESESRLRKKYDNVSDQYRALRVDEQSRQYQLNVQSLGCWLQNCRDHLGPHGFAEQIQVLSQVLQDVSDLGLCGMSGRYTQAVRRFEDWFQQAQSLRHQRASSGTFDGTVFIDPLDRSWKEELHALHAKLELSARQLQSLDILGFGEVELLEQSALTRVAQSLTESMQLMMQEIRSMQTLEAELVRSEQQCVRRIATALTGPRREMSARVGVWRS</sequence>
<name>A0A9W9LIE1_9EURO</name>
<feature type="compositionally biased region" description="Polar residues" evidence="1">
    <location>
        <begin position="109"/>
        <end position="136"/>
    </location>
</feature>
<feature type="region of interest" description="Disordered" evidence="1">
    <location>
        <begin position="1"/>
        <end position="229"/>
    </location>
</feature>
<dbReference type="Proteomes" id="UP001149163">
    <property type="component" value="Unassembled WGS sequence"/>
</dbReference>
<comment type="caution">
    <text evidence="2">The sequence shown here is derived from an EMBL/GenBank/DDBJ whole genome shotgun (WGS) entry which is preliminary data.</text>
</comment>
<keyword evidence="3" id="KW-1185">Reference proteome</keyword>
<feature type="compositionally biased region" description="Low complexity" evidence="1">
    <location>
        <begin position="24"/>
        <end position="41"/>
    </location>
</feature>
<feature type="compositionally biased region" description="Low complexity" evidence="1">
    <location>
        <begin position="171"/>
        <end position="185"/>
    </location>
</feature>
<organism evidence="2 3">
    <name type="scientific">Penicillium canariense</name>
    <dbReference type="NCBI Taxonomy" id="189055"/>
    <lineage>
        <taxon>Eukaryota</taxon>
        <taxon>Fungi</taxon>
        <taxon>Dikarya</taxon>
        <taxon>Ascomycota</taxon>
        <taxon>Pezizomycotina</taxon>
        <taxon>Eurotiomycetes</taxon>
        <taxon>Eurotiomycetidae</taxon>
        <taxon>Eurotiales</taxon>
        <taxon>Aspergillaceae</taxon>
        <taxon>Penicillium</taxon>
    </lineage>
</organism>
<reference evidence="2" key="1">
    <citation type="submission" date="2022-11" db="EMBL/GenBank/DDBJ databases">
        <authorList>
            <person name="Petersen C."/>
        </authorList>
    </citation>
    <scope>NUCLEOTIDE SEQUENCE</scope>
    <source>
        <strain evidence="2">IBT 26290</strain>
    </source>
</reference>
<dbReference type="EMBL" id="JAPQKN010000006">
    <property type="protein sequence ID" value="KAJ5156957.1"/>
    <property type="molecule type" value="Genomic_DNA"/>
</dbReference>
<evidence type="ECO:0000256" key="1">
    <source>
        <dbReference type="SAM" id="MobiDB-lite"/>
    </source>
</evidence>
<dbReference type="OrthoDB" id="5429993at2759"/>
<gene>
    <name evidence="2" type="ORF">N7482_008057</name>
</gene>
<proteinExistence type="predicted"/>
<feature type="region of interest" description="Disordered" evidence="1">
    <location>
        <begin position="258"/>
        <end position="283"/>
    </location>
</feature>
<dbReference type="AlphaFoldDB" id="A0A9W9LIE1"/>
<accession>A0A9W9LIE1</accession>
<dbReference type="RefSeq" id="XP_056539946.1">
    <property type="nucleotide sequence ID" value="XM_056690181.1"/>
</dbReference>
<reference evidence="2" key="2">
    <citation type="journal article" date="2023" name="IMA Fungus">
        <title>Comparative genomic study of the Penicillium genus elucidates a diverse pangenome and 15 lateral gene transfer events.</title>
        <authorList>
            <person name="Petersen C."/>
            <person name="Sorensen T."/>
            <person name="Nielsen M.R."/>
            <person name="Sondergaard T.E."/>
            <person name="Sorensen J.L."/>
            <person name="Fitzpatrick D.A."/>
            <person name="Frisvad J.C."/>
            <person name="Nielsen K.L."/>
        </authorList>
    </citation>
    <scope>NUCLEOTIDE SEQUENCE</scope>
    <source>
        <strain evidence="2">IBT 26290</strain>
    </source>
</reference>
<protein>
    <submittedName>
        <fullName evidence="2">Uncharacterized protein</fullName>
    </submittedName>
</protein>
<evidence type="ECO:0000313" key="3">
    <source>
        <dbReference type="Proteomes" id="UP001149163"/>
    </source>
</evidence>
<dbReference type="GeneID" id="81429357"/>